<sequence>MRFLQSLLKDANAMHEQSHVATNLMSDIRDLAYDLEDIMDTYMPALATRERKGFFGWLKSSISIFCDYSTNDFVTEVKAIRRWVDEINSARNLLNVTQSVPGNKSNVGGFAWLATLMKEDDSSTLHFKCLVKVVVSQEPNVKELLEDIARQVGLEKDKWEEKVEVNLL</sequence>
<accession>A0A5J5AI70</accession>
<evidence type="ECO:0000313" key="5">
    <source>
        <dbReference type="EMBL" id="KAA8529848.1"/>
    </source>
</evidence>
<name>A0A5J5AI70_9ASTE</name>
<dbReference type="AlphaFoldDB" id="A0A5J5AI70"/>
<proteinExistence type="predicted"/>
<keyword evidence="2" id="KW-0547">Nucleotide-binding</keyword>
<keyword evidence="1" id="KW-0677">Repeat</keyword>
<feature type="domain" description="Disease resistance N-terminal" evidence="4">
    <location>
        <begin position="2"/>
        <end position="53"/>
    </location>
</feature>
<dbReference type="GO" id="GO:0000166">
    <property type="term" value="F:nucleotide binding"/>
    <property type="evidence" value="ECO:0007669"/>
    <property type="project" value="UniProtKB-KW"/>
</dbReference>
<evidence type="ECO:0000313" key="6">
    <source>
        <dbReference type="Proteomes" id="UP000325577"/>
    </source>
</evidence>
<dbReference type="Gene3D" id="1.20.5.4130">
    <property type="match status" value="1"/>
</dbReference>
<organism evidence="5 6">
    <name type="scientific">Nyssa sinensis</name>
    <dbReference type="NCBI Taxonomy" id="561372"/>
    <lineage>
        <taxon>Eukaryota</taxon>
        <taxon>Viridiplantae</taxon>
        <taxon>Streptophyta</taxon>
        <taxon>Embryophyta</taxon>
        <taxon>Tracheophyta</taxon>
        <taxon>Spermatophyta</taxon>
        <taxon>Magnoliopsida</taxon>
        <taxon>eudicotyledons</taxon>
        <taxon>Gunneridae</taxon>
        <taxon>Pentapetalae</taxon>
        <taxon>asterids</taxon>
        <taxon>Cornales</taxon>
        <taxon>Nyssaceae</taxon>
        <taxon>Nyssa</taxon>
    </lineage>
</organism>
<evidence type="ECO:0000256" key="3">
    <source>
        <dbReference type="ARBA" id="ARBA00022821"/>
    </source>
</evidence>
<dbReference type="Pfam" id="PF18052">
    <property type="entry name" value="Rx_N"/>
    <property type="match status" value="1"/>
</dbReference>
<keyword evidence="3" id="KW-0611">Plant defense</keyword>
<evidence type="ECO:0000256" key="2">
    <source>
        <dbReference type="ARBA" id="ARBA00022741"/>
    </source>
</evidence>
<dbReference type="GO" id="GO:0006952">
    <property type="term" value="P:defense response"/>
    <property type="evidence" value="ECO:0007669"/>
    <property type="project" value="UniProtKB-KW"/>
</dbReference>
<protein>
    <recommendedName>
        <fullName evidence="4">Disease resistance N-terminal domain-containing protein</fullName>
    </recommendedName>
</protein>
<dbReference type="EMBL" id="CM018044">
    <property type="protein sequence ID" value="KAA8529848.1"/>
    <property type="molecule type" value="Genomic_DNA"/>
</dbReference>
<reference evidence="5 6" key="1">
    <citation type="submission" date="2019-09" db="EMBL/GenBank/DDBJ databases">
        <title>A chromosome-level genome assembly of the Chinese tupelo Nyssa sinensis.</title>
        <authorList>
            <person name="Yang X."/>
            <person name="Kang M."/>
            <person name="Yang Y."/>
            <person name="Xiong H."/>
            <person name="Wang M."/>
            <person name="Zhang Z."/>
            <person name="Wang Z."/>
            <person name="Wu H."/>
            <person name="Ma T."/>
            <person name="Liu J."/>
            <person name="Xi Z."/>
        </authorList>
    </citation>
    <scope>NUCLEOTIDE SEQUENCE [LARGE SCALE GENOMIC DNA]</scope>
    <source>
        <strain evidence="5">J267</strain>
        <tissue evidence="5">Leaf</tissue>
    </source>
</reference>
<evidence type="ECO:0000256" key="1">
    <source>
        <dbReference type="ARBA" id="ARBA00022737"/>
    </source>
</evidence>
<keyword evidence="6" id="KW-1185">Reference proteome</keyword>
<dbReference type="Proteomes" id="UP000325577">
    <property type="component" value="Linkage Group LG20"/>
</dbReference>
<dbReference type="InterPro" id="IPR041118">
    <property type="entry name" value="Rx_N"/>
</dbReference>
<evidence type="ECO:0000259" key="4">
    <source>
        <dbReference type="Pfam" id="PF18052"/>
    </source>
</evidence>
<gene>
    <name evidence="5" type="ORF">F0562_034383</name>
</gene>